<dbReference type="GO" id="GO:1990961">
    <property type="term" value="P:xenobiotic detoxification by transmembrane export across the plasma membrane"/>
    <property type="evidence" value="ECO:0007669"/>
    <property type="project" value="InterPro"/>
</dbReference>
<dbReference type="GO" id="GO:0016020">
    <property type="term" value="C:membrane"/>
    <property type="evidence" value="ECO:0007669"/>
    <property type="project" value="UniProtKB-SubCell"/>
</dbReference>
<keyword evidence="5 6" id="KW-0472">Membrane</keyword>
<comment type="subcellular location">
    <subcellularLocation>
        <location evidence="1">Membrane</location>
        <topology evidence="1">Multi-pass membrane protein</topology>
    </subcellularLocation>
</comment>
<keyword evidence="4 6" id="KW-1133">Transmembrane helix</keyword>
<dbReference type="OrthoDB" id="2126698at2759"/>
<dbReference type="GO" id="GO:0042910">
    <property type="term" value="F:xenobiotic transmembrane transporter activity"/>
    <property type="evidence" value="ECO:0007669"/>
    <property type="project" value="InterPro"/>
</dbReference>
<dbReference type="Pfam" id="PF01554">
    <property type="entry name" value="MatE"/>
    <property type="match status" value="2"/>
</dbReference>
<evidence type="ECO:0000256" key="3">
    <source>
        <dbReference type="ARBA" id="ARBA00022692"/>
    </source>
</evidence>
<feature type="transmembrane region" description="Helical" evidence="6">
    <location>
        <begin position="345"/>
        <end position="363"/>
    </location>
</feature>
<dbReference type="EMBL" id="MDYM01000007">
    <property type="protein sequence ID" value="OQD64435.1"/>
    <property type="molecule type" value="Genomic_DNA"/>
</dbReference>
<gene>
    <name evidence="7" type="ORF">PENPOL_c007G04794</name>
</gene>
<keyword evidence="3 6" id="KW-0812">Transmembrane</keyword>
<evidence type="ECO:0008006" key="9">
    <source>
        <dbReference type="Google" id="ProtNLM"/>
    </source>
</evidence>
<organism evidence="7 8">
    <name type="scientific">Penicillium polonicum</name>
    <dbReference type="NCBI Taxonomy" id="60169"/>
    <lineage>
        <taxon>Eukaryota</taxon>
        <taxon>Fungi</taxon>
        <taxon>Dikarya</taxon>
        <taxon>Ascomycota</taxon>
        <taxon>Pezizomycotina</taxon>
        <taxon>Eurotiomycetes</taxon>
        <taxon>Eurotiomycetidae</taxon>
        <taxon>Eurotiales</taxon>
        <taxon>Aspergillaceae</taxon>
        <taxon>Penicillium</taxon>
    </lineage>
</organism>
<dbReference type="GO" id="GO:0015297">
    <property type="term" value="F:antiporter activity"/>
    <property type="evidence" value="ECO:0007669"/>
    <property type="project" value="InterPro"/>
</dbReference>
<name>A0A1V6NID1_PENPO</name>
<feature type="transmembrane region" description="Helical" evidence="6">
    <location>
        <begin position="219"/>
        <end position="247"/>
    </location>
</feature>
<dbReference type="STRING" id="60169.A0A1V6NID1"/>
<evidence type="ECO:0000256" key="6">
    <source>
        <dbReference type="SAM" id="Phobius"/>
    </source>
</evidence>
<feature type="transmembrane region" description="Helical" evidence="6">
    <location>
        <begin position="311"/>
        <end position="333"/>
    </location>
</feature>
<evidence type="ECO:0000256" key="4">
    <source>
        <dbReference type="ARBA" id="ARBA00022989"/>
    </source>
</evidence>
<proteinExistence type="inferred from homology"/>
<feature type="transmembrane region" description="Helical" evidence="6">
    <location>
        <begin position="162"/>
        <end position="179"/>
    </location>
</feature>
<dbReference type="InterPro" id="IPR002528">
    <property type="entry name" value="MATE_fam"/>
</dbReference>
<feature type="transmembrane region" description="Helical" evidence="6">
    <location>
        <begin position="416"/>
        <end position="436"/>
    </location>
</feature>
<feature type="transmembrane region" description="Helical" evidence="6">
    <location>
        <begin position="35"/>
        <end position="57"/>
    </location>
</feature>
<comment type="caution">
    <text evidence="7">The sequence shown here is derived from an EMBL/GenBank/DDBJ whole genome shotgun (WGS) entry which is preliminary data.</text>
</comment>
<reference evidence="8" key="1">
    <citation type="journal article" date="2017" name="Nat. Microbiol.">
        <title>Global analysis of biosynthetic gene clusters reveals vast potential of secondary metabolite production in Penicillium species.</title>
        <authorList>
            <person name="Nielsen J.C."/>
            <person name="Grijseels S."/>
            <person name="Prigent S."/>
            <person name="Ji B."/>
            <person name="Dainat J."/>
            <person name="Nielsen K.F."/>
            <person name="Frisvad J.C."/>
            <person name="Workman M."/>
            <person name="Nielsen J."/>
        </authorList>
    </citation>
    <scope>NUCLEOTIDE SEQUENCE [LARGE SCALE GENOMIC DNA]</scope>
    <source>
        <strain evidence="8">IBT 4502</strain>
    </source>
</reference>
<keyword evidence="8" id="KW-1185">Reference proteome</keyword>
<dbReference type="AlphaFoldDB" id="A0A1V6NID1"/>
<feature type="transmembrane region" description="Helical" evidence="6">
    <location>
        <begin position="442"/>
        <end position="463"/>
    </location>
</feature>
<evidence type="ECO:0000256" key="1">
    <source>
        <dbReference type="ARBA" id="ARBA00004141"/>
    </source>
</evidence>
<sequence length="491" mass="53668">MENESSPLLSQQGDKDTSLSWKRLRKQLEWQSSKISVYADEILILFWNSLPVIFAYALQNSLQTCSLLIVGRISPEYLATAAFAYMFATCTGWLIAVGGTTALDTLASSAFTGSSDEVYLGVLLQRAFLVLGLMYIPVTVLWTYSEHLFVALGQDATLAKDTALFLTYLIPGGLGYIYFEAIKKYLQAQGLMSPGTYVLLIVTPLNAGLNYMLCIRWQFGLIGAPIATGFSYWLCAILLALYCIFVSGYQCWGGWSHKMFHNLGVFSRLATLGIIHVGAEWWAFEIVAIAAGWLGIIPMSAQSVIMTTDQVLNTVPFGIGVAASARIGNLLGARDARGASRTAKAAAYLSISLGVLIMSILIASRSQFGRIFTDDVDVIRLTAEVMPYVAAFQIADGLNSSCGGCLRGMGRQHIGAAINIVSYYCFALPLGIWLSSHGHGLIGLWIGQCLALYSVGFLEWGIVSWSDWDEEVNRAFKRMDQDEDAEPIEQA</sequence>
<feature type="transmembrane region" description="Helical" evidence="6">
    <location>
        <begin position="281"/>
        <end position="299"/>
    </location>
</feature>
<accession>A0A1V6NID1</accession>
<protein>
    <recommendedName>
        <fullName evidence="9">MATE efflux family protein</fullName>
    </recommendedName>
</protein>
<dbReference type="PANTHER" id="PTHR11206">
    <property type="entry name" value="MULTIDRUG RESISTANCE PROTEIN"/>
    <property type="match status" value="1"/>
</dbReference>
<comment type="similarity">
    <text evidence="2">Belongs to the multi antimicrobial extrusion (MATE) (TC 2.A.66.1) family.</text>
</comment>
<evidence type="ECO:0000313" key="7">
    <source>
        <dbReference type="EMBL" id="OQD64435.1"/>
    </source>
</evidence>
<evidence type="ECO:0000256" key="2">
    <source>
        <dbReference type="ARBA" id="ARBA00010199"/>
    </source>
</evidence>
<feature type="transmembrane region" description="Helical" evidence="6">
    <location>
        <begin position="191"/>
        <end position="213"/>
    </location>
</feature>
<dbReference type="NCBIfam" id="TIGR00797">
    <property type="entry name" value="matE"/>
    <property type="match status" value="1"/>
</dbReference>
<evidence type="ECO:0000313" key="8">
    <source>
        <dbReference type="Proteomes" id="UP000191408"/>
    </source>
</evidence>
<evidence type="ECO:0000256" key="5">
    <source>
        <dbReference type="ARBA" id="ARBA00023136"/>
    </source>
</evidence>
<feature type="transmembrane region" description="Helical" evidence="6">
    <location>
        <begin position="118"/>
        <end position="142"/>
    </location>
</feature>
<feature type="transmembrane region" description="Helical" evidence="6">
    <location>
        <begin position="77"/>
        <end position="97"/>
    </location>
</feature>
<dbReference type="InterPro" id="IPR045069">
    <property type="entry name" value="MATE_euk"/>
</dbReference>
<dbReference type="Proteomes" id="UP000191408">
    <property type="component" value="Unassembled WGS sequence"/>
</dbReference>
<dbReference type="CDD" id="cd13132">
    <property type="entry name" value="MATE_eukaryotic"/>
    <property type="match status" value="1"/>
</dbReference>